<protein>
    <recommendedName>
        <fullName evidence="1">Putative DNA-binding domain-containing protein</fullName>
    </recommendedName>
</protein>
<name>A0ABM8NBH5_9BURK</name>
<reference evidence="2 3" key="1">
    <citation type="submission" date="2020-10" db="EMBL/GenBank/DDBJ databases">
        <authorList>
            <person name="Peeters C."/>
        </authorList>
    </citation>
    <scope>NUCLEOTIDE SEQUENCE [LARGE SCALE GENOMIC DNA]</scope>
    <source>
        <strain evidence="2 3">LMG 27952</strain>
    </source>
</reference>
<keyword evidence="3" id="KW-1185">Reference proteome</keyword>
<sequence>MTARNTLEAMQRTFAAALDDPNADAALASEMLPADTTLLHERMGLYRGNARAARRLALANAYPVLAALTGETYFDALALAYARAHPSRDADLNRFGVQLPEIVEGYETDARYAYFADVARLEWALHTANYAANATPLNAQQWQALGAERLAQSHLLVHPACAALALRFDAVAIWRAHQPGGVWPERVDVPTCALVARPQWRPTVFLHTHAAHAAFVALRDGATLDDALAQAFDIDPAFDFGRQWRVWIEAHAIVGVRGD</sequence>
<accession>A0ABM8NBH5</accession>
<evidence type="ECO:0000313" key="2">
    <source>
        <dbReference type="EMBL" id="CAD6513753.1"/>
    </source>
</evidence>
<dbReference type="InterPro" id="IPR018640">
    <property type="entry name" value="DUF2063"/>
</dbReference>
<evidence type="ECO:0000313" key="3">
    <source>
        <dbReference type="Proteomes" id="UP000656319"/>
    </source>
</evidence>
<dbReference type="Proteomes" id="UP000656319">
    <property type="component" value="Unassembled WGS sequence"/>
</dbReference>
<dbReference type="Pfam" id="PF09836">
    <property type="entry name" value="DUF2063"/>
    <property type="match status" value="1"/>
</dbReference>
<dbReference type="RefSeq" id="WP_236596667.1">
    <property type="nucleotide sequence ID" value="NZ_CAJHCQ010000001.1"/>
</dbReference>
<feature type="domain" description="Putative DNA-binding" evidence="1">
    <location>
        <begin position="10"/>
        <end position="101"/>
    </location>
</feature>
<evidence type="ECO:0000259" key="1">
    <source>
        <dbReference type="Pfam" id="PF09836"/>
    </source>
</evidence>
<gene>
    <name evidence="2" type="ORF">LMG27952_00774</name>
</gene>
<dbReference type="EMBL" id="CAJHCQ010000001">
    <property type="protein sequence ID" value="CAD6513753.1"/>
    <property type="molecule type" value="Genomic_DNA"/>
</dbReference>
<comment type="caution">
    <text evidence="2">The sequence shown here is derived from an EMBL/GenBank/DDBJ whole genome shotgun (WGS) entry which is preliminary data.</text>
</comment>
<organism evidence="2 3">
    <name type="scientific">Paraburkholderia hiiakae</name>
    <dbReference type="NCBI Taxonomy" id="1081782"/>
    <lineage>
        <taxon>Bacteria</taxon>
        <taxon>Pseudomonadati</taxon>
        <taxon>Pseudomonadota</taxon>
        <taxon>Betaproteobacteria</taxon>
        <taxon>Burkholderiales</taxon>
        <taxon>Burkholderiaceae</taxon>
        <taxon>Paraburkholderia</taxon>
    </lineage>
</organism>
<proteinExistence type="predicted"/>